<organism evidence="1 2">
    <name type="scientific">Nicotiana tabacum</name>
    <name type="common">Common tobacco</name>
    <dbReference type="NCBI Taxonomy" id="4097"/>
    <lineage>
        <taxon>Eukaryota</taxon>
        <taxon>Viridiplantae</taxon>
        <taxon>Streptophyta</taxon>
        <taxon>Embryophyta</taxon>
        <taxon>Tracheophyta</taxon>
        <taxon>Spermatophyta</taxon>
        <taxon>Magnoliopsida</taxon>
        <taxon>eudicotyledons</taxon>
        <taxon>Gunneridae</taxon>
        <taxon>Pentapetalae</taxon>
        <taxon>asterids</taxon>
        <taxon>lamiids</taxon>
        <taxon>Solanales</taxon>
        <taxon>Solanaceae</taxon>
        <taxon>Nicotianoideae</taxon>
        <taxon>Nicotianeae</taxon>
        <taxon>Nicotiana</taxon>
    </lineage>
</organism>
<keyword evidence="1" id="KW-1185">Reference proteome</keyword>
<reference evidence="2" key="2">
    <citation type="submission" date="2025-08" db="UniProtKB">
        <authorList>
            <consortium name="RefSeq"/>
        </authorList>
    </citation>
    <scope>IDENTIFICATION</scope>
    <source>
        <tissue evidence="2">Leaf</tissue>
    </source>
</reference>
<dbReference type="Proteomes" id="UP000790787">
    <property type="component" value="Chromosome 2"/>
</dbReference>
<protein>
    <submittedName>
        <fullName evidence="2">Uncharacterized protein LOC142167172</fullName>
    </submittedName>
</protein>
<proteinExistence type="predicted"/>
<evidence type="ECO:0000313" key="2">
    <source>
        <dbReference type="RefSeq" id="XP_075083435.1"/>
    </source>
</evidence>
<dbReference type="RefSeq" id="XP_075083435.1">
    <property type="nucleotide sequence ID" value="XM_075227334.1"/>
</dbReference>
<reference evidence="1" key="1">
    <citation type="journal article" date="2014" name="Nat. Commun.">
        <title>The tobacco genome sequence and its comparison with those of tomato and potato.</title>
        <authorList>
            <person name="Sierro N."/>
            <person name="Battey J.N."/>
            <person name="Ouadi S."/>
            <person name="Bakaher N."/>
            <person name="Bovet L."/>
            <person name="Willig A."/>
            <person name="Goepfert S."/>
            <person name="Peitsch M.C."/>
            <person name="Ivanov N.V."/>
        </authorList>
    </citation>
    <scope>NUCLEOTIDE SEQUENCE [LARGE SCALE GENOMIC DNA]</scope>
</reference>
<name>A0AC58SEN9_TOBAC</name>
<evidence type="ECO:0000313" key="1">
    <source>
        <dbReference type="Proteomes" id="UP000790787"/>
    </source>
</evidence>
<accession>A0AC58SEN9</accession>
<gene>
    <name evidence="2" type="primary">LOC142167172</name>
</gene>
<sequence>MFGTEAATAISVSGSTSSGVTNDSNHPYHLHSSDTPGMALVSSPFDGKGFPRWKRSVLIAISAKNKLGFINGICDEPIMDDKDYLLWNMCNYMVNSWLLNSLTKEIGDNAIYSRTTKDLWSSLEHRFGQSSGAKLYHLQKEISKIIQGNSSILGYFTTLKTLSDELDSLNSHLGCTCACNCDGKKKMTKFMKDQRFIQFLMELNVAYAQARGNTLMLSPIPGMDQTYSLLLQDETQREIYMSLQYPIDGASFMVGTHNKFSQKNNQVQKGWNSQQKSGNTQYKSKPKKSKFNPNVTCSHCSKIGHVKADCYRLIGFLDEFQFTKGGNFQGTIKSNAVVADQQGDGKSGDNNERNPNNQIQFFSKEQVSELVNIIRQVQVGNTRNETLEISANVVAGTILKYSGTCLVVFNTKTWIIDSGASEHMCFDFNSFLTLSHLPVPLHISLPNSFQLFATRIRKVCIQPDMILERVLYVSSFKYNLLSVHKLCTQFNCIINLTSSECLLHVPLMRRGQAFGEVRDGLYLLQPKSLEFYLVKICNSMACQFNRKVKRVRSDNTWELEKGTQESRFFQEQGIIHETSYVATPQQNRIVERKHRHLLKIARGLLFQSKVPLQYWGECVLTTTILINRFPSKVLKGKTPHATLFGKEPTYEVLRSFGCLCYVSTLSQNRGKVEPRAKSCVFLGYAQDQKGYKVMDIDTKRVFVSRDIKFHEELFPFHSPHSSTYFLSCSNSTNHNFAPDIPTTNTPSPVPNIEPPLHDLQSVSSPYSPISCTPSTPIRTSSSSHASLGVPHSSPYHETDLTPIPGKSYTLSYSPVHTISRNVIPTPPPPIRKSDSEEVYMKFPAGVLPPKSNQNGALVSILEVYVDDILLAGDDAIEIEQITIFLNSEFKVKHLGDIHYFLGMEILREKQGFIINKENLP</sequence>